<dbReference type="STRING" id="1184151.AW736_23020"/>
<keyword evidence="2" id="KW-1185">Reference proteome</keyword>
<dbReference type="AlphaFoldDB" id="A0A178ICU9"/>
<protein>
    <submittedName>
        <fullName evidence="1">Uncharacterized protein</fullName>
    </submittedName>
</protein>
<comment type="caution">
    <text evidence="1">The sequence shown here is derived from an EMBL/GenBank/DDBJ whole genome shotgun (WGS) entry which is preliminary data.</text>
</comment>
<name>A0A178ICU9_9BACT</name>
<evidence type="ECO:0000313" key="2">
    <source>
        <dbReference type="Proteomes" id="UP000078486"/>
    </source>
</evidence>
<organism evidence="1 2">
    <name type="scientific">Termitidicoccus mucosus</name>
    <dbReference type="NCBI Taxonomy" id="1184151"/>
    <lineage>
        <taxon>Bacteria</taxon>
        <taxon>Pseudomonadati</taxon>
        <taxon>Verrucomicrobiota</taxon>
        <taxon>Opitutia</taxon>
        <taxon>Opitutales</taxon>
        <taxon>Opitutaceae</taxon>
        <taxon>Termitidicoccus</taxon>
    </lineage>
</organism>
<reference evidence="1 2" key="1">
    <citation type="submission" date="2016-01" db="EMBL/GenBank/DDBJ databases">
        <title>High potential of lignocellulose degradation of a new Verrucomicrobia species.</title>
        <authorList>
            <person name="Wang Y."/>
            <person name="Shi Y."/>
            <person name="Qiu Z."/>
            <person name="Liu S."/>
            <person name="Yang H."/>
        </authorList>
    </citation>
    <scope>NUCLEOTIDE SEQUENCE [LARGE SCALE GENOMIC DNA]</scope>
    <source>
        <strain evidence="1 2">TSB47</strain>
    </source>
</reference>
<dbReference type="Proteomes" id="UP000078486">
    <property type="component" value="Unassembled WGS sequence"/>
</dbReference>
<accession>A0A178ICU9</accession>
<proteinExistence type="predicted"/>
<dbReference type="RefSeq" id="WP_334319657.1">
    <property type="nucleotide sequence ID" value="NZ_CP109796.1"/>
</dbReference>
<dbReference type="EMBL" id="LRRQ01000171">
    <property type="protein sequence ID" value="OAM87441.1"/>
    <property type="molecule type" value="Genomic_DNA"/>
</dbReference>
<evidence type="ECO:0000313" key="1">
    <source>
        <dbReference type="EMBL" id="OAM87441.1"/>
    </source>
</evidence>
<gene>
    <name evidence="1" type="ORF">AW736_23020</name>
</gene>
<sequence>MAHDEESEKQWQKMFHRNGQGGEGLAVGLTVVTGPRNAWNARRGFFIRFLINRGNAETRKRREKSFFIEQKETKGAKNTFYDYGLAGLSLRSELGALRFLLFKIMVRFDSPQRWK</sequence>